<reference evidence="1 2" key="1">
    <citation type="journal article" date="2018" name="Emerg. Microbes Infect.">
        <title>Genomic analysis of oral Campylobacter concisus strains identified a potential bacterial molecular marker associated with active Crohn's disease.</title>
        <authorList>
            <person name="Liu F."/>
            <person name="Ma R."/>
            <person name="Tay C.Y.A."/>
            <person name="Octavia S."/>
            <person name="Lan R."/>
            <person name="Chung H.K.L."/>
            <person name="Riordan S.M."/>
            <person name="Grimm M.C."/>
            <person name="Leong R.W."/>
            <person name="Tanaka M.M."/>
            <person name="Connor S."/>
            <person name="Zhang L."/>
        </authorList>
    </citation>
    <scope>NUCLEOTIDE SEQUENCE [LARGE SCALE GENOMIC DNA]</scope>
    <source>
        <strain evidence="1 2">P10CDO-S2</strain>
    </source>
</reference>
<sequence length="73" mass="7123">MKKFLSSTKAKVLGGVAAVGAMSSNALAAGITMGADGTVTGDLNITPFMGVAGAVIVVLAAIFAVKKGLSLLK</sequence>
<accession>A0A1X0TVV5</accession>
<dbReference type="Proteomes" id="UP000594630">
    <property type="component" value="Chromosome"/>
</dbReference>
<protein>
    <submittedName>
        <fullName evidence="1">Uncharacterized protein</fullName>
    </submittedName>
</protein>
<evidence type="ECO:0000313" key="2">
    <source>
        <dbReference type="Proteomes" id="UP000594630"/>
    </source>
</evidence>
<dbReference type="RefSeq" id="WP_084108104.1">
    <property type="nucleotide sequence ID" value="NZ_CABMKS010000003.1"/>
</dbReference>
<name>A0A1X0TVV5_9BACT</name>
<gene>
    <name evidence="1" type="ORF">CVT06_04405</name>
</gene>
<proteinExistence type="predicted"/>
<evidence type="ECO:0000313" key="1">
    <source>
        <dbReference type="EMBL" id="QPH84367.1"/>
    </source>
</evidence>
<dbReference type="AlphaFoldDB" id="A0A1X0TVV5"/>
<organism evidence="1 2">
    <name type="scientific">Campylobacter concisus</name>
    <dbReference type="NCBI Taxonomy" id="199"/>
    <lineage>
        <taxon>Bacteria</taxon>
        <taxon>Pseudomonadati</taxon>
        <taxon>Campylobacterota</taxon>
        <taxon>Epsilonproteobacteria</taxon>
        <taxon>Campylobacterales</taxon>
        <taxon>Campylobacteraceae</taxon>
        <taxon>Campylobacter</taxon>
    </lineage>
</organism>
<dbReference type="EMBL" id="CP049274">
    <property type="protein sequence ID" value="QPH84367.1"/>
    <property type="molecule type" value="Genomic_DNA"/>
</dbReference>